<dbReference type="RefSeq" id="WP_275770177.1">
    <property type="nucleotide sequence ID" value="NZ_BAABDE010000002.1"/>
</dbReference>
<comment type="caution">
    <text evidence="2">The sequence shown here is derived from an EMBL/GenBank/DDBJ whole genome shotgun (WGS) entry which is preliminary data.</text>
</comment>
<accession>A0ABP7GPK0</accession>
<evidence type="ECO:0000313" key="2">
    <source>
        <dbReference type="EMBL" id="GAA3772506.1"/>
    </source>
</evidence>
<name>A0ABP7GPK0_9ACTN</name>
<protein>
    <recommendedName>
        <fullName evidence="1">MEDS domain-containing protein</fullName>
    </recommendedName>
</protein>
<feature type="domain" description="MEDS" evidence="1">
    <location>
        <begin position="6"/>
        <end position="67"/>
    </location>
</feature>
<proteinExistence type="predicted"/>
<organism evidence="2 3">
    <name type="scientific">Streptomyces coacervatus</name>
    <dbReference type="NCBI Taxonomy" id="647381"/>
    <lineage>
        <taxon>Bacteria</taxon>
        <taxon>Bacillati</taxon>
        <taxon>Actinomycetota</taxon>
        <taxon>Actinomycetes</taxon>
        <taxon>Kitasatosporales</taxon>
        <taxon>Streptomycetaceae</taxon>
        <taxon>Streptomyces</taxon>
    </lineage>
</organism>
<dbReference type="Pfam" id="PF14417">
    <property type="entry name" value="MEDS"/>
    <property type="match status" value="1"/>
</dbReference>
<keyword evidence="3" id="KW-1185">Reference proteome</keyword>
<evidence type="ECO:0000259" key="1">
    <source>
        <dbReference type="Pfam" id="PF14417"/>
    </source>
</evidence>
<dbReference type="Proteomes" id="UP001501009">
    <property type="component" value="Unassembled WGS sequence"/>
</dbReference>
<sequence length="96" mass="10314">MTGFVHQALRYGSDDGFLAASTGFVRDGLDAGDAVLAVVSARNITLLGDALGDRSREAELVDARDWYDYPCRTLGRYRLYFRLPAGGQPAAGSVNS</sequence>
<dbReference type="InterPro" id="IPR025847">
    <property type="entry name" value="MEDS_domain"/>
</dbReference>
<gene>
    <name evidence="2" type="ORF">GCM10022403_004640</name>
</gene>
<evidence type="ECO:0000313" key="3">
    <source>
        <dbReference type="Proteomes" id="UP001501009"/>
    </source>
</evidence>
<dbReference type="EMBL" id="BAABDE010000002">
    <property type="protein sequence ID" value="GAA3772506.1"/>
    <property type="molecule type" value="Genomic_DNA"/>
</dbReference>
<reference evidence="3" key="1">
    <citation type="journal article" date="2019" name="Int. J. Syst. Evol. Microbiol.">
        <title>The Global Catalogue of Microorganisms (GCM) 10K type strain sequencing project: providing services to taxonomists for standard genome sequencing and annotation.</title>
        <authorList>
            <consortium name="The Broad Institute Genomics Platform"/>
            <consortium name="The Broad Institute Genome Sequencing Center for Infectious Disease"/>
            <person name="Wu L."/>
            <person name="Ma J."/>
        </authorList>
    </citation>
    <scope>NUCLEOTIDE SEQUENCE [LARGE SCALE GENOMIC DNA]</scope>
    <source>
        <strain evidence="3">JCM 17138</strain>
    </source>
</reference>